<dbReference type="AlphaFoldDB" id="A0A2S7DM21"/>
<feature type="transmembrane region" description="Helical" evidence="1">
    <location>
        <begin position="66"/>
        <end position="92"/>
    </location>
</feature>
<accession>A0A2S7DM21</accession>
<dbReference type="RefSeq" id="WP_104585026.1">
    <property type="nucleotide sequence ID" value="NZ_JAJGQH010000002.1"/>
</dbReference>
<keyword evidence="1" id="KW-0472">Membrane</keyword>
<evidence type="ECO:0000313" key="3">
    <source>
        <dbReference type="Proteomes" id="UP000239865"/>
    </source>
</evidence>
<dbReference type="Proteomes" id="UP000239865">
    <property type="component" value="Unassembled WGS sequence"/>
</dbReference>
<proteinExistence type="predicted"/>
<keyword evidence="1" id="KW-0812">Transmembrane</keyword>
<dbReference type="EMBL" id="MDEH01000001">
    <property type="protein sequence ID" value="PPU74865.1"/>
    <property type="molecule type" value="Genomic_DNA"/>
</dbReference>
<organism evidence="2 3">
    <name type="scientific">Xanthomonas melonis</name>
    <dbReference type="NCBI Taxonomy" id="56456"/>
    <lineage>
        <taxon>Bacteria</taxon>
        <taxon>Pseudomonadati</taxon>
        <taxon>Pseudomonadota</taxon>
        <taxon>Gammaproteobacteria</taxon>
        <taxon>Lysobacterales</taxon>
        <taxon>Lysobacteraceae</taxon>
        <taxon>Xanthomonas</taxon>
    </lineage>
</organism>
<keyword evidence="1" id="KW-1133">Transmembrane helix</keyword>
<gene>
    <name evidence="2" type="ORF">XmelCFBP4644_02875</name>
</gene>
<comment type="caution">
    <text evidence="2">The sequence shown here is derived from an EMBL/GenBank/DDBJ whole genome shotgun (WGS) entry which is preliminary data.</text>
</comment>
<name>A0A2S7DM21_9XANT</name>
<evidence type="ECO:0000313" key="2">
    <source>
        <dbReference type="EMBL" id="PPU74865.1"/>
    </source>
</evidence>
<evidence type="ECO:0000256" key="1">
    <source>
        <dbReference type="SAM" id="Phobius"/>
    </source>
</evidence>
<feature type="transmembrane region" description="Helical" evidence="1">
    <location>
        <begin position="6"/>
        <end position="26"/>
    </location>
</feature>
<dbReference type="OrthoDB" id="5999962at2"/>
<sequence>MWRPSVFGVALCVLYAMPMSLCLWIAQQADGDDKGRFVMLQLPLTPQLALLDAIGADAWLGGLSWLTSYLVLVPPFLVVLYLLGSLVQAWIARALPRFHGRRH</sequence>
<protein>
    <submittedName>
        <fullName evidence="2">Uncharacterized protein</fullName>
    </submittedName>
</protein>
<reference evidence="2 3" key="1">
    <citation type="submission" date="2016-08" db="EMBL/GenBank/DDBJ databases">
        <authorList>
            <person name="Seilhamer J.J."/>
        </authorList>
    </citation>
    <scope>NUCLEOTIDE SEQUENCE [LARGE SCALE GENOMIC DNA]</scope>
    <source>
        <strain evidence="2 3">CFBP4644</strain>
    </source>
</reference>